<dbReference type="InterPro" id="IPR036259">
    <property type="entry name" value="MFS_trans_sf"/>
</dbReference>
<dbReference type="Gene3D" id="1.20.1250.20">
    <property type="entry name" value="MFS general substrate transporter like domains"/>
    <property type="match status" value="1"/>
</dbReference>
<feature type="transmembrane region" description="Helical" evidence="7">
    <location>
        <begin position="398"/>
        <end position="419"/>
    </location>
</feature>
<feature type="transmembrane region" description="Helical" evidence="7">
    <location>
        <begin position="143"/>
        <end position="163"/>
    </location>
</feature>
<evidence type="ECO:0000256" key="4">
    <source>
        <dbReference type="ARBA" id="ARBA00022989"/>
    </source>
</evidence>
<feature type="domain" description="Major facilitator superfamily (MFS) profile" evidence="8">
    <location>
        <begin position="47"/>
        <end position="459"/>
    </location>
</feature>
<protein>
    <recommendedName>
        <fullName evidence="8">Major facilitator superfamily (MFS) profile domain-containing protein</fullName>
    </recommendedName>
</protein>
<dbReference type="EMBL" id="CABFNP030000720">
    <property type="protein sequence ID" value="CAI6082022.1"/>
    <property type="molecule type" value="Genomic_DNA"/>
</dbReference>
<feature type="transmembrane region" description="Helical" evidence="7">
    <location>
        <begin position="338"/>
        <end position="355"/>
    </location>
</feature>
<feature type="transmembrane region" description="Helical" evidence="7">
    <location>
        <begin position="114"/>
        <end position="131"/>
    </location>
</feature>
<dbReference type="PROSITE" id="PS50850">
    <property type="entry name" value="MFS"/>
    <property type="match status" value="1"/>
</dbReference>
<proteinExistence type="inferred from homology"/>
<dbReference type="Proteomes" id="UP001160390">
    <property type="component" value="Unassembled WGS sequence"/>
</dbReference>
<name>A0AA35PWT6_9HYPO</name>
<evidence type="ECO:0000256" key="6">
    <source>
        <dbReference type="ARBA" id="ARBA00037968"/>
    </source>
</evidence>
<feature type="transmembrane region" description="Helical" evidence="7">
    <location>
        <begin position="175"/>
        <end position="194"/>
    </location>
</feature>
<keyword evidence="10" id="KW-1185">Reference proteome</keyword>
<dbReference type="FunFam" id="1.20.1250.20:FF:000064">
    <property type="entry name" value="MFS allantoate transporter"/>
    <property type="match status" value="1"/>
</dbReference>
<gene>
    <name evidence="9" type="ORF">CCHLO57077_00018830</name>
</gene>
<evidence type="ECO:0000256" key="5">
    <source>
        <dbReference type="ARBA" id="ARBA00023136"/>
    </source>
</evidence>
<comment type="subcellular location">
    <subcellularLocation>
        <location evidence="1">Membrane</location>
        <topology evidence="1">Multi-pass membrane protein</topology>
    </subcellularLocation>
</comment>
<evidence type="ECO:0000256" key="1">
    <source>
        <dbReference type="ARBA" id="ARBA00004141"/>
    </source>
</evidence>
<feature type="transmembrane region" description="Helical" evidence="7">
    <location>
        <begin position="309"/>
        <end position="326"/>
    </location>
</feature>
<dbReference type="PANTHER" id="PTHR43791">
    <property type="entry name" value="PERMEASE-RELATED"/>
    <property type="match status" value="1"/>
</dbReference>
<keyword evidence="2" id="KW-0813">Transport</keyword>
<comment type="similarity">
    <text evidence="6">Belongs to the major facilitator superfamily. Allantoate permease family.</text>
</comment>
<dbReference type="InterPro" id="IPR020846">
    <property type="entry name" value="MFS_dom"/>
</dbReference>
<dbReference type="Pfam" id="PF07690">
    <property type="entry name" value="MFS_1"/>
    <property type="match status" value="1"/>
</dbReference>
<keyword evidence="5 7" id="KW-0472">Membrane</keyword>
<evidence type="ECO:0000256" key="7">
    <source>
        <dbReference type="SAM" id="Phobius"/>
    </source>
</evidence>
<accession>A0AA35PWT6</accession>
<feature type="transmembrane region" description="Helical" evidence="7">
    <location>
        <begin position="84"/>
        <end position="107"/>
    </location>
</feature>
<dbReference type="PANTHER" id="PTHR43791:SF103">
    <property type="entry name" value="MAJOR FACILITATOR SUPERFAMILY (MFS) PROFILE DOMAIN-CONTAINING PROTEIN-RELATED"/>
    <property type="match status" value="1"/>
</dbReference>
<reference evidence="9" key="1">
    <citation type="submission" date="2023-01" db="EMBL/GenBank/DDBJ databases">
        <authorList>
            <person name="Piombo E."/>
        </authorList>
    </citation>
    <scope>NUCLEOTIDE SEQUENCE</scope>
</reference>
<feature type="transmembrane region" description="Helical" evidence="7">
    <location>
        <begin position="367"/>
        <end position="386"/>
    </location>
</feature>
<evidence type="ECO:0000313" key="10">
    <source>
        <dbReference type="Proteomes" id="UP001160390"/>
    </source>
</evidence>
<comment type="caution">
    <text evidence="9">The sequence shown here is derived from an EMBL/GenBank/DDBJ whole genome shotgun (WGS) entry which is preliminary data.</text>
</comment>
<dbReference type="GO" id="GO:0016020">
    <property type="term" value="C:membrane"/>
    <property type="evidence" value="ECO:0007669"/>
    <property type="project" value="UniProtKB-SubCell"/>
</dbReference>
<dbReference type="GO" id="GO:0022857">
    <property type="term" value="F:transmembrane transporter activity"/>
    <property type="evidence" value="ECO:0007669"/>
    <property type="project" value="InterPro"/>
</dbReference>
<dbReference type="AlphaFoldDB" id="A0AA35PWT6"/>
<evidence type="ECO:0000259" key="8">
    <source>
        <dbReference type="PROSITE" id="PS50850"/>
    </source>
</evidence>
<dbReference type="InterPro" id="IPR011701">
    <property type="entry name" value="MFS"/>
</dbReference>
<feature type="transmembrane region" description="Helical" evidence="7">
    <location>
        <begin position="431"/>
        <end position="452"/>
    </location>
</feature>
<dbReference type="SUPFAM" id="SSF103473">
    <property type="entry name" value="MFS general substrate transporter"/>
    <property type="match status" value="1"/>
</dbReference>
<feature type="transmembrane region" description="Helical" evidence="7">
    <location>
        <begin position="206"/>
        <end position="225"/>
    </location>
</feature>
<evidence type="ECO:0000256" key="3">
    <source>
        <dbReference type="ARBA" id="ARBA00022692"/>
    </source>
</evidence>
<organism evidence="9 10">
    <name type="scientific">Clonostachys chloroleuca</name>
    <dbReference type="NCBI Taxonomy" id="1926264"/>
    <lineage>
        <taxon>Eukaryota</taxon>
        <taxon>Fungi</taxon>
        <taxon>Dikarya</taxon>
        <taxon>Ascomycota</taxon>
        <taxon>Pezizomycotina</taxon>
        <taxon>Sordariomycetes</taxon>
        <taxon>Hypocreomycetidae</taxon>
        <taxon>Hypocreales</taxon>
        <taxon>Bionectriaceae</taxon>
        <taxon>Clonostachys</taxon>
    </lineage>
</organism>
<feature type="transmembrane region" description="Helical" evidence="7">
    <location>
        <begin position="273"/>
        <end position="297"/>
    </location>
</feature>
<evidence type="ECO:0000256" key="2">
    <source>
        <dbReference type="ARBA" id="ARBA00022448"/>
    </source>
</evidence>
<keyword evidence="4 7" id="KW-1133">Transmembrane helix</keyword>
<evidence type="ECO:0000313" key="9">
    <source>
        <dbReference type="EMBL" id="CAI6082022.1"/>
    </source>
</evidence>
<sequence length="493" mass="54810">MAADDTKKTPVMEAPPEAKVSCEIVRLEDNLSPEEDRRLLRIADKWIMPLLFVTYMFQYLDKSTLANTAILGLRSDLHLQGQDYSWASSIFNFGYLAASAPIAFMIVRLPMAKFMAVSVSIWGGVLMSMAATHNAGGLITTRFFLGFVEAAVAPGFSIIVSMWYKRSEQPLRNGVWFLGNVVSGFFAGPLTYAFGHVTTFSSWKLVFLVFGGLTVLWGIIMFFLLPESPAKAWFMTKEDRTKSVVRVKEDAVGVKHNEWRSEQMFEALRDPKAWFTVIIMLVTNIPNGGISNFAPIVINGFGFSVNETFLVNMIVTGFQAFFVLAATIGSTYLPNTRTVFMVLASTIGLVGAVVIRQLDNSNIWARYSGYCLLSAYTVNFPMVLIMNTANSAGITKKTTVNAMSFVSYCVGNIIGPQLFFAHEAPSYPAGFASMLVCFVVAIFATIGLRFYLIWENRKKERIHGSVTEDNIEAAAELSGDKTDRELPCFRYVY</sequence>
<keyword evidence="3 7" id="KW-0812">Transmembrane</keyword>